<dbReference type="InterPro" id="IPR008974">
    <property type="entry name" value="TRAF-like"/>
</dbReference>
<evidence type="ECO:0000259" key="1">
    <source>
        <dbReference type="PROSITE" id="PS50097"/>
    </source>
</evidence>
<proteinExistence type="predicted"/>
<dbReference type="PANTHER" id="PTHR26379:SF187">
    <property type="entry name" value="OS07G0655300 PROTEIN"/>
    <property type="match status" value="1"/>
</dbReference>
<dbReference type="SUPFAM" id="SSF54695">
    <property type="entry name" value="POZ domain"/>
    <property type="match status" value="1"/>
</dbReference>
<organism evidence="2 3">
    <name type="scientific">Panagrellus redivivus</name>
    <name type="common">Microworm</name>
    <dbReference type="NCBI Taxonomy" id="6233"/>
    <lineage>
        <taxon>Eukaryota</taxon>
        <taxon>Metazoa</taxon>
        <taxon>Ecdysozoa</taxon>
        <taxon>Nematoda</taxon>
        <taxon>Chromadorea</taxon>
        <taxon>Rhabditida</taxon>
        <taxon>Tylenchina</taxon>
        <taxon>Panagrolaimomorpha</taxon>
        <taxon>Panagrolaimoidea</taxon>
        <taxon>Panagrolaimidae</taxon>
        <taxon>Panagrellus</taxon>
    </lineage>
</organism>
<evidence type="ECO:0000313" key="2">
    <source>
        <dbReference type="Proteomes" id="UP000492821"/>
    </source>
</evidence>
<accession>A0A7E5A2C9</accession>
<name>A0A7E5A2C9_PANRE</name>
<dbReference type="SMART" id="SM00225">
    <property type="entry name" value="BTB"/>
    <property type="match status" value="1"/>
</dbReference>
<dbReference type="InterPro" id="IPR000210">
    <property type="entry name" value="BTB/POZ_dom"/>
</dbReference>
<reference evidence="2" key="1">
    <citation type="journal article" date="2013" name="Genetics">
        <title>The draft genome and transcriptome of Panagrellus redivivus are shaped by the harsh demands of a free-living lifestyle.</title>
        <authorList>
            <person name="Srinivasan J."/>
            <person name="Dillman A.R."/>
            <person name="Macchietto M.G."/>
            <person name="Heikkinen L."/>
            <person name="Lakso M."/>
            <person name="Fracchia K.M."/>
            <person name="Antoshechkin I."/>
            <person name="Mortazavi A."/>
            <person name="Wong G."/>
            <person name="Sternberg P.W."/>
        </authorList>
    </citation>
    <scope>NUCLEOTIDE SEQUENCE [LARGE SCALE GENOMIC DNA]</scope>
    <source>
        <strain evidence="2">MT8872</strain>
    </source>
</reference>
<dbReference type="InterPro" id="IPR045005">
    <property type="entry name" value="BPM1-6"/>
</dbReference>
<dbReference type="SUPFAM" id="SSF49599">
    <property type="entry name" value="TRAF domain-like"/>
    <property type="match status" value="1"/>
</dbReference>
<reference evidence="3" key="2">
    <citation type="submission" date="2020-10" db="UniProtKB">
        <authorList>
            <consortium name="WormBaseParasite"/>
        </authorList>
    </citation>
    <scope>IDENTIFICATION</scope>
</reference>
<dbReference type="Gene3D" id="3.30.710.10">
    <property type="entry name" value="Potassium Channel Kv1.1, Chain A"/>
    <property type="match status" value="1"/>
</dbReference>
<dbReference type="InterPro" id="IPR011333">
    <property type="entry name" value="SKP1/BTB/POZ_sf"/>
</dbReference>
<dbReference type="PANTHER" id="PTHR26379">
    <property type="entry name" value="BTB/POZ AND MATH DOMAIN-CONTAINING PROTEIN 1"/>
    <property type="match status" value="1"/>
</dbReference>
<dbReference type="AlphaFoldDB" id="A0A7E5A2C9"/>
<dbReference type="GO" id="GO:0016567">
    <property type="term" value="P:protein ubiquitination"/>
    <property type="evidence" value="ECO:0007669"/>
    <property type="project" value="InterPro"/>
</dbReference>
<dbReference type="Pfam" id="PF00651">
    <property type="entry name" value="BTB"/>
    <property type="match status" value="1"/>
</dbReference>
<dbReference type="Proteomes" id="UP000492821">
    <property type="component" value="Unassembled WGS sequence"/>
</dbReference>
<keyword evidence="2" id="KW-1185">Reference proteome</keyword>
<protein>
    <submittedName>
        <fullName evidence="3">MATH domain-containing protein</fullName>
    </submittedName>
</protein>
<evidence type="ECO:0000313" key="3">
    <source>
        <dbReference type="WBParaSite" id="Pan_g9843.t2"/>
    </source>
</evidence>
<dbReference type="PROSITE" id="PS50097">
    <property type="entry name" value="BTB"/>
    <property type="match status" value="1"/>
</dbReference>
<feature type="domain" description="BTB" evidence="1">
    <location>
        <begin position="149"/>
        <end position="216"/>
    </location>
</feature>
<dbReference type="CDD" id="cd18186">
    <property type="entry name" value="BTB_POZ_ZBTB_KLHL-like"/>
    <property type="match status" value="1"/>
</dbReference>
<dbReference type="WBParaSite" id="Pan_g9843.t2">
    <property type="protein sequence ID" value="Pan_g9843.t2"/>
    <property type="gene ID" value="Pan_g9843"/>
</dbReference>
<dbReference type="Gene3D" id="2.60.210.10">
    <property type="entry name" value="Apoptosis, Tumor Necrosis Factor Receptor Associated Protein 2, Chain A"/>
    <property type="match status" value="1"/>
</dbReference>
<sequence>MSSINAIKVVKDSIKFVLTEADLGTKIIGDVLKTPLRKVSCTRDLQWQIHYYPAGYDEVAKGYISIFTAVTAPTVVKSTFSVDGSPIQNFFTQRVKCIRGYHEFASHKELRPLFRDGKITITCDVEIYVPVPWSFITSNVFQSCEHIPTDFTLIVEDQRLETHKHLLSFVSTVFHAMLSHDTIEKRSGTTTITDFEFAIVKIALDFLYGREVVDPNIDEVIGVLRTFVKDHQYDIKNANGLNNIPHKAVINVIEAAFGLNDSIDVFRQVHKNGIDVIKDTLALTVSKSLCSDNFSKVASCAWDCSSDYIKEKCIQYLNQHWADLTLSMDFVNINAETIKDLFTAAKNARDKKKKTGES</sequence>